<keyword evidence="2" id="KW-1185">Reference proteome</keyword>
<accession>A0ABN5TB91</accession>
<evidence type="ECO:0000313" key="2">
    <source>
        <dbReference type="Proteomes" id="UP000269693"/>
    </source>
</evidence>
<proteinExistence type="predicted"/>
<organism evidence="1 2">
    <name type="scientific">Tenacibaculum mesophilum</name>
    <dbReference type="NCBI Taxonomy" id="104268"/>
    <lineage>
        <taxon>Bacteria</taxon>
        <taxon>Pseudomonadati</taxon>
        <taxon>Bacteroidota</taxon>
        <taxon>Flavobacteriia</taxon>
        <taxon>Flavobacteriales</taxon>
        <taxon>Flavobacteriaceae</taxon>
        <taxon>Tenacibaculum</taxon>
    </lineage>
</organism>
<gene>
    <name evidence="1" type="ORF">D6200_14030</name>
</gene>
<dbReference type="Proteomes" id="UP000269693">
    <property type="component" value="Chromosome"/>
</dbReference>
<protein>
    <recommendedName>
        <fullName evidence="3">Lipoprotein</fullName>
    </recommendedName>
</protein>
<name>A0ABN5TB91_9FLAO</name>
<evidence type="ECO:0000313" key="1">
    <source>
        <dbReference type="EMBL" id="AZJ33625.1"/>
    </source>
</evidence>
<reference evidence="1 2" key="1">
    <citation type="submission" date="2018-09" db="EMBL/GenBank/DDBJ databases">
        <title>Insights into the microbiota of Asian seabass (Lates calcarifer) with tenacibaculosis symptoms and description of sp. nov. Tenacibaculum singaporense.</title>
        <authorList>
            <person name="Miyake S."/>
            <person name="Soh M."/>
            <person name="Azman M.N."/>
            <person name="Ngoh S.Y."/>
            <person name="Orban L."/>
            <person name="Seedorf H."/>
        </authorList>
    </citation>
    <scope>NUCLEOTIDE SEQUENCE [LARGE SCALE GENOMIC DNA]</scope>
    <source>
        <strain evidence="1 2">DSM 13764</strain>
    </source>
</reference>
<evidence type="ECO:0008006" key="3">
    <source>
        <dbReference type="Google" id="ProtNLM"/>
    </source>
</evidence>
<sequence length="252" mass="29442">MAFCEYVYTNKKLINMRKEVILIFLFLGIICLSCEPKTRNETNEITVLDKTKKEIKVDTSLIKIADLPIHIDSTNYLIHPVGYGNNKEVNKSYFSLSKGGKTYHLTDFYDNEINGMMINLKFQKLGSDKFTSLTKENIHISSVSFLREIFNVTKQQILMYKVIDSDTNDDKKLGYEDDISLYLSKIDGTNFIKISPQKQKVINVKELVENKRLYFKTTEKIKSEEDKLQIHYFYVDLTNENFNVVEYFPVND</sequence>
<dbReference type="EMBL" id="CP032544">
    <property type="protein sequence ID" value="AZJ33625.1"/>
    <property type="molecule type" value="Genomic_DNA"/>
</dbReference>